<evidence type="ECO:0000313" key="2">
    <source>
        <dbReference type="EMBL" id="KAJ4450558.1"/>
    </source>
</evidence>
<sequence length="197" mass="21902">MLYSSGRQHSLKWVKAVKQSKIDDCEAQMLDPQHGSVQPQIAQEGDSSDTGREEAAPVAGKRQAVKKLPGLTKMLESDTESLQLDATVSNAESDDFEFSSDKFLEVCKKACCDNLFISQPRDLNNTLRLYSLEYAIRKVQDNREGLELNGLHQLLGYADDVNMLGENPQTIRENTGILLEASKDIGLEMIVEPTDIL</sequence>
<dbReference type="Proteomes" id="UP001148838">
    <property type="component" value="Unassembled WGS sequence"/>
</dbReference>
<name>A0ABQ8TXI5_PERAM</name>
<organism evidence="2 3">
    <name type="scientific">Periplaneta americana</name>
    <name type="common">American cockroach</name>
    <name type="synonym">Blatta americana</name>
    <dbReference type="NCBI Taxonomy" id="6978"/>
    <lineage>
        <taxon>Eukaryota</taxon>
        <taxon>Metazoa</taxon>
        <taxon>Ecdysozoa</taxon>
        <taxon>Arthropoda</taxon>
        <taxon>Hexapoda</taxon>
        <taxon>Insecta</taxon>
        <taxon>Pterygota</taxon>
        <taxon>Neoptera</taxon>
        <taxon>Polyneoptera</taxon>
        <taxon>Dictyoptera</taxon>
        <taxon>Blattodea</taxon>
        <taxon>Blattoidea</taxon>
        <taxon>Blattidae</taxon>
        <taxon>Blattinae</taxon>
        <taxon>Periplaneta</taxon>
    </lineage>
</organism>
<dbReference type="EMBL" id="JAJSOF020000003">
    <property type="protein sequence ID" value="KAJ4450558.1"/>
    <property type="molecule type" value="Genomic_DNA"/>
</dbReference>
<reference evidence="2 3" key="1">
    <citation type="journal article" date="2022" name="Allergy">
        <title>Genome assembly and annotation of Periplaneta americana reveal a comprehensive cockroach allergen profile.</title>
        <authorList>
            <person name="Wang L."/>
            <person name="Xiong Q."/>
            <person name="Saelim N."/>
            <person name="Wang L."/>
            <person name="Nong W."/>
            <person name="Wan A.T."/>
            <person name="Shi M."/>
            <person name="Liu X."/>
            <person name="Cao Q."/>
            <person name="Hui J.H.L."/>
            <person name="Sookrung N."/>
            <person name="Leung T.F."/>
            <person name="Tungtrongchitr A."/>
            <person name="Tsui S.K.W."/>
        </authorList>
    </citation>
    <scope>NUCLEOTIDE SEQUENCE [LARGE SCALE GENOMIC DNA]</scope>
    <source>
        <strain evidence="2">PWHHKU_190912</strain>
    </source>
</reference>
<protein>
    <submittedName>
        <fullName evidence="2">Uncharacterized protein</fullName>
    </submittedName>
</protein>
<evidence type="ECO:0000313" key="3">
    <source>
        <dbReference type="Proteomes" id="UP001148838"/>
    </source>
</evidence>
<accession>A0ABQ8TXI5</accession>
<feature type="region of interest" description="Disordered" evidence="1">
    <location>
        <begin position="28"/>
        <end position="61"/>
    </location>
</feature>
<gene>
    <name evidence="2" type="ORF">ANN_01985</name>
</gene>
<evidence type="ECO:0000256" key="1">
    <source>
        <dbReference type="SAM" id="MobiDB-lite"/>
    </source>
</evidence>
<keyword evidence="3" id="KW-1185">Reference proteome</keyword>
<comment type="caution">
    <text evidence="2">The sequence shown here is derived from an EMBL/GenBank/DDBJ whole genome shotgun (WGS) entry which is preliminary data.</text>
</comment>
<proteinExistence type="predicted"/>